<organism evidence="1">
    <name type="scientific">Dichomitus squalens</name>
    <dbReference type="NCBI Taxonomy" id="114155"/>
    <lineage>
        <taxon>Eukaryota</taxon>
        <taxon>Fungi</taxon>
        <taxon>Dikarya</taxon>
        <taxon>Basidiomycota</taxon>
        <taxon>Agaricomycotina</taxon>
        <taxon>Agaricomycetes</taxon>
        <taxon>Polyporales</taxon>
        <taxon>Polyporaceae</taxon>
        <taxon>Dichomitus</taxon>
    </lineage>
</organism>
<reference evidence="1" key="1">
    <citation type="submission" date="2019-01" db="EMBL/GenBank/DDBJ databases">
        <title>Draft genome sequences of three monokaryotic isolates of the white-rot basidiomycete fungus Dichomitus squalens.</title>
        <authorList>
            <consortium name="DOE Joint Genome Institute"/>
            <person name="Lopez S.C."/>
            <person name="Andreopoulos B."/>
            <person name="Pangilinan J."/>
            <person name="Lipzen A."/>
            <person name="Riley R."/>
            <person name="Ahrendt S."/>
            <person name="Ng V."/>
            <person name="Barry K."/>
            <person name="Daum C."/>
            <person name="Grigoriev I.V."/>
            <person name="Hilden K.S."/>
            <person name="Makela M.R."/>
            <person name="de Vries R.P."/>
        </authorList>
    </citation>
    <scope>NUCLEOTIDE SEQUENCE [LARGE SCALE GENOMIC DNA]</scope>
    <source>
        <strain evidence="1">OM18370.1</strain>
    </source>
</reference>
<dbReference type="EMBL" id="ML143490">
    <property type="protein sequence ID" value="TBU23991.1"/>
    <property type="molecule type" value="Genomic_DNA"/>
</dbReference>
<dbReference type="AlphaFoldDB" id="A0A4Q9ME32"/>
<dbReference type="OrthoDB" id="2756551at2759"/>
<accession>A0A4Q9ME32</accession>
<evidence type="ECO:0000313" key="1">
    <source>
        <dbReference type="EMBL" id="TBU23991.1"/>
    </source>
</evidence>
<protein>
    <submittedName>
        <fullName evidence="1">Uncharacterized protein</fullName>
    </submittedName>
</protein>
<dbReference type="Proteomes" id="UP000292957">
    <property type="component" value="Unassembled WGS sequence"/>
</dbReference>
<proteinExistence type="predicted"/>
<gene>
    <name evidence="1" type="ORF">BD311DRAFT_781334</name>
</gene>
<name>A0A4Q9ME32_9APHY</name>
<sequence length="104" mass="10958">MKRADLCLNLVTSDPTTVGATDPDTGRPLFSIGGPMGEEALSALPETLKDSQGRSPVTLVRRVTNSPFGGVIAVVKVDVPETELAYACAKCVPERRLESLTSQG</sequence>